<dbReference type="InterPro" id="IPR025469">
    <property type="entry name" value="DUF4320"/>
</dbReference>
<evidence type="ECO:0008006" key="4">
    <source>
        <dbReference type="Google" id="ProtNLM"/>
    </source>
</evidence>
<evidence type="ECO:0000313" key="3">
    <source>
        <dbReference type="Proteomes" id="UP000095003"/>
    </source>
</evidence>
<name>A0A1E3AYH3_9FIRM</name>
<feature type="transmembrane region" description="Helical" evidence="1">
    <location>
        <begin position="21"/>
        <end position="42"/>
    </location>
</feature>
<dbReference type="Proteomes" id="UP000095003">
    <property type="component" value="Unassembled WGS sequence"/>
</dbReference>
<keyword evidence="1" id="KW-0812">Transmembrane</keyword>
<evidence type="ECO:0000313" key="2">
    <source>
        <dbReference type="EMBL" id="ODM13762.1"/>
    </source>
</evidence>
<accession>A0A1E3AYH3</accession>
<gene>
    <name evidence="2" type="ORF">BEH84_01481</name>
</gene>
<dbReference type="AlphaFoldDB" id="A0A1E3AYH3"/>
<keyword evidence="1" id="KW-1133">Transmembrane helix</keyword>
<proteinExistence type="predicted"/>
<reference evidence="2 3" key="1">
    <citation type="submission" date="2016-07" db="EMBL/GenBank/DDBJ databases">
        <title>Characterization of isolates of Eisenbergiella tayi derived from blood cultures, using whole genome sequencing.</title>
        <authorList>
            <person name="Burdz T."/>
            <person name="Wiebe D."/>
            <person name="Huynh C."/>
            <person name="Bernard K."/>
        </authorList>
    </citation>
    <scope>NUCLEOTIDE SEQUENCE [LARGE SCALE GENOMIC DNA]</scope>
    <source>
        <strain evidence="2 3">NML 120489</strain>
    </source>
</reference>
<sequence length="141" mass="15879">MNGKIKRLLRSEKGEASYISCFFFIFITVILITFIINIFHIISVKQELDHCADQLAKQIQLTGGTNGETDSLFSFLTSQMSDIENLAYQIDVSGSPDKIQIGSPFYITVTGRCYLGGFWKFNLVPINIRAQGAGVSEHYWK</sequence>
<comment type="caution">
    <text evidence="2">The sequence shown here is derived from an EMBL/GenBank/DDBJ whole genome shotgun (WGS) entry which is preliminary data.</text>
</comment>
<protein>
    <recommendedName>
        <fullName evidence="4">DUF4320 family protein</fullName>
    </recommendedName>
</protein>
<dbReference type="Pfam" id="PF14208">
    <property type="entry name" value="DUF4320"/>
    <property type="match status" value="1"/>
</dbReference>
<dbReference type="RefSeq" id="WP_069156251.1">
    <property type="nucleotide sequence ID" value="NZ_DAWDRA010000024.1"/>
</dbReference>
<organism evidence="2 3">
    <name type="scientific">Eisenbergiella tayi</name>
    <dbReference type="NCBI Taxonomy" id="1432052"/>
    <lineage>
        <taxon>Bacteria</taxon>
        <taxon>Bacillati</taxon>
        <taxon>Bacillota</taxon>
        <taxon>Clostridia</taxon>
        <taxon>Lachnospirales</taxon>
        <taxon>Lachnospiraceae</taxon>
        <taxon>Eisenbergiella</taxon>
    </lineage>
</organism>
<keyword evidence="1" id="KW-0472">Membrane</keyword>
<dbReference type="EMBL" id="MCGI01000001">
    <property type="protein sequence ID" value="ODM13762.1"/>
    <property type="molecule type" value="Genomic_DNA"/>
</dbReference>
<evidence type="ECO:0000256" key="1">
    <source>
        <dbReference type="SAM" id="Phobius"/>
    </source>
</evidence>